<feature type="transmembrane region" description="Helical" evidence="6">
    <location>
        <begin position="363"/>
        <end position="386"/>
    </location>
</feature>
<dbReference type="Gene3D" id="1.20.1250.20">
    <property type="entry name" value="MFS general substrate transporter like domains"/>
    <property type="match status" value="3"/>
</dbReference>
<organism evidence="8 9">
    <name type="scientific">Asbolus verrucosus</name>
    <name type="common">Desert ironclad beetle</name>
    <dbReference type="NCBI Taxonomy" id="1661398"/>
    <lineage>
        <taxon>Eukaryota</taxon>
        <taxon>Metazoa</taxon>
        <taxon>Ecdysozoa</taxon>
        <taxon>Arthropoda</taxon>
        <taxon>Hexapoda</taxon>
        <taxon>Insecta</taxon>
        <taxon>Pterygota</taxon>
        <taxon>Neoptera</taxon>
        <taxon>Endopterygota</taxon>
        <taxon>Coleoptera</taxon>
        <taxon>Polyphaga</taxon>
        <taxon>Cucujiformia</taxon>
        <taxon>Tenebrionidae</taxon>
        <taxon>Pimeliinae</taxon>
        <taxon>Asbolus</taxon>
    </lineage>
</organism>
<protein>
    <submittedName>
        <fullName evidence="8">Facilitated trehalose transporter Tret1</fullName>
    </submittedName>
</protein>
<feature type="transmembrane region" description="Helical" evidence="6">
    <location>
        <begin position="332"/>
        <end position="351"/>
    </location>
</feature>
<feature type="transmembrane region" description="Helical" evidence="6">
    <location>
        <begin position="1042"/>
        <end position="1064"/>
    </location>
</feature>
<feature type="transmembrane region" description="Helical" evidence="6">
    <location>
        <begin position="1197"/>
        <end position="1215"/>
    </location>
</feature>
<feature type="transmembrane region" description="Helical" evidence="6">
    <location>
        <begin position="1170"/>
        <end position="1191"/>
    </location>
</feature>
<feature type="transmembrane region" description="Helical" evidence="6">
    <location>
        <begin position="859"/>
        <end position="880"/>
    </location>
</feature>
<dbReference type="PANTHER" id="PTHR48021:SF24">
    <property type="entry name" value="MAJOR FACILITATOR SUPERFAMILY (MFS) PROFILE DOMAIN-CONTAINING PROTEIN"/>
    <property type="match status" value="1"/>
</dbReference>
<comment type="subcellular location">
    <subcellularLocation>
        <location evidence="1">Membrane</location>
        <topology evidence="1">Multi-pass membrane protein</topology>
    </subcellularLocation>
</comment>
<feature type="transmembrane region" description="Helical" evidence="6">
    <location>
        <begin position="1359"/>
        <end position="1379"/>
    </location>
</feature>
<feature type="transmembrane region" description="Helical" evidence="6">
    <location>
        <begin position="1141"/>
        <end position="1158"/>
    </location>
</feature>
<evidence type="ECO:0000313" key="8">
    <source>
        <dbReference type="EMBL" id="RZC37799.1"/>
    </source>
</evidence>
<feature type="transmembrane region" description="Helical" evidence="6">
    <location>
        <begin position="1331"/>
        <end position="1352"/>
    </location>
</feature>
<evidence type="ECO:0000256" key="4">
    <source>
        <dbReference type="ARBA" id="ARBA00023136"/>
    </source>
</evidence>
<feature type="domain" description="Major facilitator superfamily (MFS) profile" evidence="7">
    <location>
        <begin position="1042"/>
        <end position="1483"/>
    </location>
</feature>
<feature type="transmembrane region" description="Helical" evidence="6">
    <location>
        <begin position="1427"/>
        <end position="1447"/>
    </location>
</feature>
<feature type="transmembrane region" description="Helical" evidence="6">
    <location>
        <begin position="824"/>
        <end position="847"/>
    </location>
</feature>
<keyword evidence="3 6" id="KW-1133">Transmembrane helix</keyword>
<feature type="transmembrane region" description="Helical" evidence="6">
    <location>
        <begin position="1295"/>
        <end position="1319"/>
    </location>
</feature>
<name>A0A482VZF5_ASBVE</name>
<dbReference type="STRING" id="1661398.A0A482VZF5"/>
<feature type="transmembrane region" description="Helical" evidence="6">
    <location>
        <begin position="88"/>
        <end position="108"/>
    </location>
</feature>
<reference evidence="8 9" key="1">
    <citation type="submission" date="2017-03" db="EMBL/GenBank/DDBJ databases">
        <title>Genome of the blue death feigning beetle - Asbolus verrucosus.</title>
        <authorList>
            <person name="Rider S.D."/>
        </authorList>
    </citation>
    <scope>NUCLEOTIDE SEQUENCE [LARGE SCALE GENOMIC DNA]</scope>
    <source>
        <strain evidence="8">Butters</strain>
        <tissue evidence="8">Head and leg muscle</tissue>
    </source>
</reference>
<evidence type="ECO:0000256" key="3">
    <source>
        <dbReference type="ARBA" id="ARBA00022989"/>
    </source>
</evidence>
<feature type="transmembrane region" description="Helical" evidence="6">
    <location>
        <begin position="892"/>
        <end position="913"/>
    </location>
</feature>
<evidence type="ECO:0000256" key="1">
    <source>
        <dbReference type="ARBA" id="ARBA00004141"/>
    </source>
</evidence>
<feature type="transmembrane region" description="Helical" evidence="6">
    <location>
        <begin position="1084"/>
        <end position="1103"/>
    </location>
</feature>
<keyword evidence="9" id="KW-1185">Reference proteome</keyword>
<keyword evidence="4 6" id="KW-0472">Membrane</keyword>
<evidence type="ECO:0000256" key="6">
    <source>
        <dbReference type="SAM" id="Phobius"/>
    </source>
</evidence>
<proteinExistence type="predicted"/>
<feature type="transmembrane region" description="Helical" evidence="6">
    <location>
        <begin position="120"/>
        <end position="136"/>
    </location>
</feature>
<feature type="transmembrane region" description="Helical" evidence="6">
    <location>
        <begin position="1391"/>
        <end position="1415"/>
    </location>
</feature>
<dbReference type="InterPro" id="IPR005828">
    <property type="entry name" value="MFS_sugar_transport-like"/>
</dbReference>
<dbReference type="Pfam" id="PF00083">
    <property type="entry name" value="Sugar_tr"/>
    <property type="match status" value="3"/>
</dbReference>
<feature type="transmembrane region" description="Helical" evidence="6">
    <location>
        <begin position="1453"/>
        <end position="1479"/>
    </location>
</feature>
<evidence type="ECO:0000313" key="9">
    <source>
        <dbReference type="Proteomes" id="UP000292052"/>
    </source>
</evidence>
<evidence type="ECO:0000256" key="2">
    <source>
        <dbReference type="ARBA" id="ARBA00022692"/>
    </source>
</evidence>
<feature type="transmembrane region" description="Helical" evidence="6">
    <location>
        <begin position="793"/>
        <end position="812"/>
    </location>
</feature>
<feature type="transmembrane region" description="Helical" evidence="6">
    <location>
        <begin position="639"/>
        <end position="660"/>
    </location>
</feature>
<dbReference type="GO" id="GO:0022857">
    <property type="term" value="F:transmembrane transporter activity"/>
    <property type="evidence" value="ECO:0007669"/>
    <property type="project" value="InterPro"/>
</dbReference>
<sequence length="1533" mass="171260">MDPISAEENARAIIEQKKQDEKFHEIIVSCRSLSRYEAKNIKTLLPQIIATVLAASFHIVVGIALAFSAILLPQLKEEGFPITEAQQAWVASVIVLVVPLGAISGGFIMDAIGRLNTVKLATIPGVIGWILIAQANSVTMLIFGRLLTGLASALGTSPAIVYITEIARADMRGSLISFAPAYASLGMVIAFLKGWFLNWRVVAWTCNVYTIVPCLLIMFIPESPAWLVSKGRIEQASKSLAWINQYQPQPENKPHTLAEMQLAQLQKEHRKKVEEADLHGRGVAYKVRAFLKPTGYKPLVILIGLFLCQQFSGIYITLFHSVEFFRAVGSTINAYLASVLLSTVRLFMSIADTYMLRTFSRRPLIMISGLGMAACMLVSGLFTMWIHDGTTALNWVPVAALIMYVVTSMVGLLPIPWTMTAELFPIEIRGVAHSIAYSMANVLMFTAVQNYENLKAAFGGVAGIQFFFAVVSIVGMVYTFVFVPETHRKKLTEIEEYFNHNTIYLGQSRKGRTAAADAKANNEQNEKLMNNLFNRKHYSEACSDAKATAFAESTKSLSRYEKRNLKNLLPQIMATTISTSGHITVGIGLAYSAVLIPQLEDKSSDIAITKTETSWIALATSPAVVYITEIARKDMRGSLLSFGPSFVSLGMVVAYLKGWLLQWRTIAWLCNLYIIVPFLLLFLIPESPIWLISRGRFEEAKKALLWLHKHQPQPPNEDRSFADLQLELLVKEDEQKKFETKLSGEGAFKEFLKPTGYKPLLIISGVFFFQQFSGIYIFLFYSVTFFEAVGTSMNPYVASIWIGVIRLVMSIMNTWMLKRFTRRILIMISASGMAVSTFISGLFTYWIKNGTTQLTWVPVMFLLLYVIFSMVGLLTIPWTMTAELFPLKIRSLAHSISTSIVNLIMFAAVQNYVNLEILLGGSAGVQWFFSGVSAAAVVFTFVFLPETHRKKLSEIEDYFKHNTIYLGQKRKQKGVSIVYDRRIPPSISSDKNEALVVTILKQLSSQVLAQQKTDEKYFQILGSAKSLSNYEEKNFKSLTPQLLAAILVSSFHVSIGISLAYSAILLPQLKENPEFEVSESEASWIASIVALTTPAGSLVVGFLMDHFGRLNTLVMASVPGIGGCLLTAFSTNVAMLISGRGLIGFASAIGSSPAIVYLTEIARKDMRGSLISFAPALTSLGMVVTFIMGSFMNWKQVAWFTNIFIVVPCVLVFFIPESPAWLVSKNRIEEAKKSLMWINKYQPQPENRTQTLAELQLALLQKEHELKMIELSRREGNRAMMKVREFIKPTGYKPLLILVGLFFFQQFSGIFIFLFYSIAFFTDVGSTFNPYVASVFIGVVRFIMSLVNTYVLRTFGRRPLVLISCVGMSLCVCLSGVFTRWIENGTTTLTWVPVVCLLLFVVTSMIGLVPIPYTMTAELFPLEIRGVAHSVSIFTASILMFISLQLYPLMYQFFNGIAGVQAFFAGISLLGVIYVYIFLPETHGKKLSEIEDYFRKNIVFIGQKSGEEEVAETTKFTRRSIVKKPQDQEEFLW</sequence>
<feature type="transmembrane region" description="Helical" evidence="6">
    <location>
        <begin position="666"/>
        <end position="684"/>
    </location>
</feature>
<dbReference type="PANTHER" id="PTHR48021">
    <property type="match status" value="1"/>
</dbReference>
<dbReference type="FunFam" id="1.20.1250.20:FF:000249">
    <property type="entry name" value="facilitated trehalose transporter Tret1"/>
    <property type="match status" value="3"/>
</dbReference>
<feature type="transmembrane region" description="Helical" evidence="6">
    <location>
        <begin position="398"/>
        <end position="419"/>
    </location>
</feature>
<feature type="transmembrane region" description="Helical" evidence="6">
    <location>
        <begin position="175"/>
        <end position="195"/>
    </location>
</feature>
<feature type="domain" description="Major facilitator superfamily (MFS) profile" evidence="7">
    <location>
        <begin position="503"/>
        <end position="948"/>
    </location>
</feature>
<feature type="transmembrane region" description="Helical" evidence="6">
    <location>
        <begin position="431"/>
        <end position="451"/>
    </location>
</feature>
<dbReference type="InterPro" id="IPR050549">
    <property type="entry name" value="MFS_Trehalose_Transporter"/>
</dbReference>
<comment type="caution">
    <text evidence="8">The sequence shown here is derived from an EMBL/GenBank/DDBJ whole genome shotgun (WGS) entry which is preliminary data.</text>
</comment>
<accession>A0A482VZF5</accession>
<dbReference type="InterPro" id="IPR036259">
    <property type="entry name" value="MFS_trans_sf"/>
</dbReference>
<feature type="transmembrane region" description="Helical" evidence="6">
    <location>
        <begin position="760"/>
        <end position="781"/>
    </location>
</feature>
<dbReference type="Proteomes" id="UP000292052">
    <property type="component" value="Unassembled WGS sequence"/>
</dbReference>
<dbReference type="InterPro" id="IPR003663">
    <property type="entry name" value="Sugar/inositol_transpt"/>
</dbReference>
<keyword evidence="2 6" id="KW-0812">Transmembrane</keyword>
<dbReference type="InterPro" id="IPR020846">
    <property type="entry name" value="MFS_dom"/>
</dbReference>
<dbReference type="OrthoDB" id="6612291at2759"/>
<dbReference type="PROSITE" id="PS50850">
    <property type="entry name" value="MFS"/>
    <property type="match status" value="3"/>
</dbReference>
<dbReference type="EMBL" id="QDEB01049291">
    <property type="protein sequence ID" value="RZC37799.1"/>
    <property type="molecule type" value="Genomic_DNA"/>
</dbReference>
<feature type="transmembrane region" description="Helical" evidence="6">
    <location>
        <begin position="1110"/>
        <end position="1129"/>
    </location>
</feature>
<feature type="domain" description="Major facilitator superfamily (MFS) profile" evidence="7">
    <location>
        <begin position="48"/>
        <end position="487"/>
    </location>
</feature>
<feature type="transmembrane region" description="Helical" evidence="6">
    <location>
        <begin position="201"/>
        <end position="220"/>
    </location>
</feature>
<feature type="transmembrane region" description="Helical" evidence="6">
    <location>
        <begin position="142"/>
        <end position="163"/>
    </location>
</feature>
<feature type="transmembrane region" description="Helical" evidence="6">
    <location>
        <begin position="299"/>
        <end position="320"/>
    </location>
</feature>
<dbReference type="GO" id="GO:0016020">
    <property type="term" value="C:membrane"/>
    <property type="evidence" value="ECO:0007669"/>
    <property type="project" value="UniProtKB-SubCell"/>
</dbReference>
<feature type="transmembrane region" description="Helical" evidence="6">
    <location>
        <begin position="925"/>
        <end position="944"/>
    </location>
</feature>
<gene>
    <name evidence="8" type="ORF">BDFB_004764</name>
</gene>
<evidence type="ECO:0000259" key="7">
    <source>
        <dbReference type="PROSITE" id="PS50850"/>
    </source>
</evidence>
<dbReference type="PRINTS" id="PR00171">
    <property type="entry name" value="SUGRTRNSPORT"/>
</dbReference>
<evidence type="ECO:0000256" key="5">
    <source>
        <dbReference type="ARBA" id="ARBA00023180"/>
    </source>
</evidence>
<dbReference type="SUPFAM" id="SSF103473">
    <property type="entry name" value="MFS general substrate transporter"/>
    <property type="match status" value="3"/>
</dbReference>
<feature type="transmembrane region" description="Helical" evidence="6">
    <location>
        <begin position="457"/>
        <end position="483"/>
    </location>
</feature>
<keyword evidence="5" id="KW-0325">Glycoprotein</keyword>
<feature type="transmembrane region" description="Helical" evidence="6">
    <location>
        <begin position="44"/>
        <end position="68"/>
    </location>
</feature>